<dbReference type="PANTHER" id="PTHR47662:SF1">
    <property type="entry name" value="RING-TYPE DOMAIN-CONTAINING PROTEIN"/>
    <property type="match status" value="1"/>
</dbReference>
<gene>
    <name evidence="3" type="ORF">CTI12_AA317620</name>
</gene>
<dbReference type="PROSITE" id="PS50089">
    <property type="entry name" value="ZF_RING_2"/>
    <property type="match status" value="1"/>
</dbReference>
<dbReference type="InterPro" id="IPR001841">
    <property type="entry name" value="Znf_RING"/>
</dbReference>
<reference evidence="3 4" key="1">
    <citation type="journal article" date="2018" name="Mol. Plant">
        <title>The genome of Artemisia annua provides insight into the evolution of Asteraceae family and artemisinin biosynthesis.</title>
        <authorList>
            <person name="Shen Q."/>
            <person name="Zhang L."/>
            <person name="Liao Z."/>
            <person name="Wang S."/>
            <person name="Yan T."/>
            <person name="Shi P."/>
            <person name="Liu M."/>
            <person name="Fu X."/>
            <person name="Pan Q."/>
            <person name="Wang Y."/>
            <person name="Lv Z."/>
            <person name="Lu X."/>
            <person name="Zhang F."/>
            <person name="Jiang W."/>
            <person name="Ma Y."/>
            <person name="Chen M."/>
            <person name="Hao X."/>
            <person name="Li L."/>
            <person name="Tang Y."/>
            <person name="Lv G."/>
            <person name="Zhou Y."/>
            <person name="Sun X."/>
            <person name="Brodelius P.E."/>
            <person name="Rose J.K.C."/>
            <person name="Tang K."/>
        </authorList>
    </citation>
    <scope>NUCLEOTIDE SEQUENCE [LARGE SCALE GENOMIC DNA]</scope>
    <source>
        <strain evidence="4">cv. Huhao1</strain>
        <tissue evidence="3">Leaf</tissue>
    </source>
</reference>
<dbReference type="SUPFAM" id="SSF57850">
    <property type="entry name" value="RING/U-box"/>
    <property type="match status" value="1"/>
</dbReference>
<evidence type="ECO:0000259" key="2">
    <source>
        <dbReference type="PROSITE" id="PS50089"/>
    </source>
</evidence>
<dbReference type="SMART" id="SM00184">
    <property type="entry name" value="RING"/>
    <property type="match status" value="1"/>
</dbReference>
<dbReference type="AlphaFoldDB" id="A0A2U1N1Z8"/>
<dbReference type="GO" id="GO:0008270">
    <property type="term" value="F:zinc ion binding"/>
    <property type="evidence" value="ECO:0007669"/>
    <property type="project" value="UniProtKB-KW"/>
</dbReference>
<evidence type="ECO:0000313" key="3">
    <source>
        <dbReference type="EMBL" id="PWA67513.1"/>
    </source>
</evidence>
<dbReference type="PANTHER" id="PTHR47662">
    <property type="entry name" value="RING-TYPE DOMAIN-CONTAINING PROTEIN"/>
    <property type="match status" value="1"/>
</dbReference>
<feature type="domain" description="RING-type" evidence="2">
    <location>
        <begin position="86"/>
        <end position="128"/>
    </location>
</feature>
<keyword evidence="4" id="KW-1185">Reference proteome</keyword>
<dbReference type="EMBL" id="PKPP01003819">
    <property type="protein sequence ID" value="PWA67513.1"/>
    <property type="molecule type" value="Genomic_DNA"/>
</dbReference>
<dbReference type="InterPro" id="IPR013083">
    <property type="entry name" value="Znf_RING/FYVE/PHD"/>
</dbReference>
<dbReference type="Pfam" id="PF13639">
    <property type="entry name" value="zf-RING_2"/>
    <property type="match status" value="1"/>
</dbReference>
<organism evidence="3 4">
    <name type="scientific">Artemisia annua</name>
    <name type="common">Sweet wormwood</name>
    <dbReference type="NCBI Taxonomy" id="35608"/>
    <lineage>
        <taxon>Eukaryota</taxon>
        <taxon>Viridiplantae</taxon>
        <taxon>Streptophyta</taxon>
        <taxon>Embryophyta</taxon>
        <taxon>Tracheophyta</taxon>
        <taxon>Spermatophyta</taxon>
        <taxon>Magnoliopsida</taxon>
        <taxon>eudicotyledons</taxon>
        <taxon>Gunneridae</taxon>
        <taxon>Pentapetalae</taxon>
        <taxon>asterids</taxon>
        <taxon>campanulids</taxon>
        <taxon>Asterales</taxon>
        <taxon>Asteraceae</taxon>
        <taxon>Asteroideae</taxon>
        <taxon>Anthemideae</taxon>
        <taxon>Artemisiinae</taxon>
        <taxon>Artemisia</taxon>
    </lineage>
</organism>
<dbReference type="OrthoDB" id="9984778at2759"/>
<keyword evidence="1" id="KW-0862">Zinc</keyword>
<evidence type="ECO:0000256" key="1">
    <source>
        <dbReference type="PROSITE-ProRule" id="PRU00175"/>
    </source>
</evidence>
<proteinExistence type="predicted"/>
<accession>A0A2U1N1Z8</accession>
<dbReference type="Proteomes" id="UP000245207">
    <property type="component" value="Unassembled WGS sequence"/>
</dbReference>
<keyword evidence="1" id="KW-0479">Metal-binding</keyword>
<sequence length="166" mass="19341">MYTCGCLDRGKGLCWECFEKAARESGLLMVVSLSSFTSYLNRVWDFLIHLSFFNHQTLFHVPKEDGLENKASRFAKDWSSVEPVDCAVCLSTIEEDDEIQVLRCKHLFHRKCLDRCVEYQHTTCPLCRDYLAVPRMICELGREVIVFSFCGDGSSSNDDYDRWWLR</sequence>
<dbReference type="Gene3D" id="3.30.40.10">
    <property type="entry name" value="Zinc/RING finger domain, C3HC4 (zinc finger)"/>
    <property type="match status" value="1"/>
</dbReference>
<name>A0A2U1N1Z8_ARTAN</name>
<evidence type="ECO:0000313" key="4">
    <source>
        <dbReference type="Proteomes" id="UP000245207"/>
    </source>
</evidence>
<comment type="caution">
    <text evidence="3">The sequence shown here is derived from an EMBL/GenBank/DDBJ whole genome shotgun (WGS) entry which is preliminary data.</text>
</comment>
<keyword evidence="1" id="KW-0863">Zinc-finger</keyword>
<protein>
    <submittedName>
        <fullName evidence="3">Zinc finger, RING/FYVE/PHD-type</fullName>
    </submittedName>
</protein>